<dbReference type="AlphaFoldDB" id="A0A085MRR0"/>
<feature type="region of interest" description="Disordered" evidence="1">
    <location>
        <begin position="141"/>
        <end position="165"/>
    </location>
</feature>
<accession>A0A085MRR0</accession>
<gene>
    <name evidence="2" type="ORF">M514_27923</name>
</gene>
<dbReference type="Proteomes" id="UP000030758">
    <property type="component" value="Unassembled WGS sequence"/>
</dbReference>
<dbReference type="EMBL" id="KL367717">
    <property type="protein sequence ID" value="KFD59906.1"/>
    <property type="molecule type" value="Genomic_DNA"/>
</dbReference>
<sequence length="165" mass="18494">MTGKSEELYRRVFQELADFGEHAMNKACFFHSSQCVWRKIQSCGLASTYADDEDSCTVYVIRIMQNKLFESIVLQQPATLININAKLSGLFWARHEREVCSSPGRSSCLQASPSDGLPQGPQLSALTLSRRALVHLVSQTVERAPNRPSTAATRQQMSDNEQTKR</sequence>
<name>A0A085MRR0_9BILA</name>
<proteinExistence type="predicted"/>
<feature type="non-terminal residue" evidence="2">
    <location>
        <position position="165"/>
    </location>
</feature>
<reference evidence="2" key="1">
    <citation type="journal article" date="2014" name="Nat. Genet.">
        <title>Genome and transcriptome of the porcine whipworm Trichuris suis.</title>
        <authorList>
            <person name="Jex A.R."/>
            <person name="Nejsum P."/>
            <person name="Schwarz E.M."/>
            <person name="Hu L."/>
            <person name="Young N.D."/>
            <person name="Hall R.S."/>
            <person name="Korhonen P.K."/>
            <person name="Liao S."/>
            <person name="Thamsborg S."/>
            <person name="Xia J."/>
            <person name="Xu P."/>
            <person name="Wang S."/>
            <person name="Scheerlinck J.P."/>
            <person name="Hofmann A."/>
            <person name="Sternberg P.W."/>
            <person name="Wang J."/>
            <person name="Gasser R.B."/>
        </authorList>
    </citation>
    <scope>NUCLEOTIDE SEQUENCE [LARGE SCALE GENOMIC DNA]</scope>
    <source>
        <strain evidence="2">DCEP-RM93F</strain>
    </source>
</reference>
<organism evidence="2">
    <name type="scientific">Trichuris suis</name>
    <name type="common">pig whipworm</name>
    <dbReference type="NCBI Taxonomy" id="68888"/>
    <lineage>
        <taxon>Eukaryota</taxon>
        <taxon>Metazoa</taxon>
        <taxon>Ecdysozoa</taxon>
        <taxon>Nematoda</taxon>
        <taxon>Enoplea</taxon>
        <taxon>Dorylaimia</taxon>
        <taxon>Trichinellida</taxon>
        <taxon>Trichuridae</taxon>
        <taxon>Trichuris</taxon>
    </lineage>
</organism>
<evidence type="ECO:0000313" key="2">
    <source>
        <dbReference type="EMBL" id="KFD59906.1"/>
    </source>
</evidence>
<protein>
    <submittedName>
        <fullName evidence="2">Uncharacterized protein</fullName>
    </submittedName>
</protein>
<evidence type="ECO:0000256" key="1">
    <source>
        <dbReference type="SAM" id="MobiDB-lite"/>
    </source>
</evidence>